<keyword evidence="4" id="KW-0274">FAD</keyword>
<gene>
    <name evidence="7" type="ORF">FHS74_000572</name>
</gene>
<dbReference type="Pfam" id="PF08031">
    <property type="entry name" value="BBE"/>
    <property type="match status" value="1"/>
</dbReference>
<dbReference type="InterPro" id="IPR036318">
    <property type="entry name" value="FAD-bd_PCMH-like_sf"/>
</dbReference>
<dbReference type="PANTHER" id="PTHR42973">
    <property type="entry name" value="BINDING OXIDOREDUCTASE, PUTATIVE (AFU_ORTHOLOGUE AFUA_1G17690)-RELATED"/>
    <property type="match status" value="1"/>
</dbReference>
<dbReference type="PANTHER" id="PTHR42973:SF39">
    <property type="entry name" value="FAD-BINDING PCMH-TYPE DOMAIN-CONTAINING PROTEIN"/>
    <property type="match status" value="1"/>
</dbReference>
<comment type="caution">
    <text evidence="7">The sequence shown here is derived from an EMBL/GenBank/DDBJ whole genome shotgun (WGS) entry which is preliminary data.</text>
</comment>
<evidence type="ECO:0000256" key="5">
    <source>
        <dbReference type="ARBA" id="ARBA00023002"/>
    </source>
</evidence>
<dbReference type="InterPro" id="IPR016167">
    <property type="entry name" value="FAD-bd_PCMH_sub1"/>
</dbReference>
<dbReference type="GO" id="GO:0071949">
    <property type="term" value="F:FAD binding"/>
    <property type="evidence" value="ECO:0007669"/>
    <property type="project" value="InterPro"/>
</dbReference>
<dbReference type="PROSITE" id="PS51318">
    <property type="entry name" value="TAT"/>
    <property type="match status" value="1"/>
</dbReference>
<comment type="similarity">
    <text evidence="2">Belongs to the oxygen-dependent FAD-linked oxidoreductase family.</text>
</comment>
<evidence type="ECO:0000313" key="7">
    <source>
        <dbReference type="EMBL" id="MBB6250039.1"/>
    </source>
</evidence>
<reference evidence="7 8" key="1">
    <citation type="submission" date="2020-08" db="EMBL/GenBank/DDBJ databases">
        <title>Genomic Encyclopedia of Type Strains, Phase IV (KMG-IV): sequencing the most valuable type-strain genomes for metagenomic binning, comparative biology and taxonomic classification.</title>
        <authorList>
            <person name="Goeker M."/>
        </authorList>
    </citation>
    <scope>NUCLEOTIDE SEQUENCE [LARGE SCALE GENOMIC DNA]</scope>
    <source>
        <strain evidence="7 8">DSM 22198</strain>
    </source>
</reference>
<dbReference type="Gene3D" id="3.30.43.10">
    <property type="entry name" value="Uridine Diphospho-n-acetylenolpyruvylglucosamine Reductase, domain 2"/>
    <property type="match status" value="1"/>
</dbReference>
<dbReference type="Proteomes" id="UP000539175">
    <property type="component" value="Unassembled WGS sequence"/>
</dbReference>
<dbReference type="InterPro" id="IPR016166">
    <property type="entry name" value="FAD-bd_PCMH"/>
</dbReference>
<evidence type="ECO:0000256" key="1">
    <source>
        <dbReference type="ARBA" id="ARBA00001974"/>
    </source>
</evidence>
<dbReference type="RefSeq" id="WP_184797180.1">
    <property type="nucleotide sequence ID" value="NZ_JACIIZ010000001.1"/>
</dbReference>
<dbReference type="InterPro" id="IPR006311">
    <property type="entry name" value="TAT_signal"/>
</dbReference>
<dbReference type="PROSITE" id="PS51387">
    <property type="entry name" value="FAD_PCMH"/>
    <property type="match status" value="1"/>
</dbReference>
<keyword evidence="8" id="KW-1185">Reference proteome</keyword>
<dbReference type="GO" id="GO:0016491">
    <property type="term" value="F:oxidoreductase activity"/>
    <property type="evidence" value="ECO:0007669"/>
    <property type="project" value="UniProtKB-KW"/>
</dbReference>
<keyword evidence="5" id="KW-0560">Oxidoreductase</keyword>
<protein>
    <recommendedName>
        <fullName evidence="6">FAD-binding PCMH-type domain-containing protein</fullName>
    </recommendedName>
</protein>
<comment type="cofactor">
    <cofactor evidence="1">
        <name>FAD</name>
        <dbReference type="ChEBI" id="CHEBI:57692"/>
    </cofactor>
</comment>
<feature type="domain" description="FAD-binding PCMH-type" evidence="6">
    <location>
        <begin position="83"/>
        <end position="254"/>
    </location>
</feature>
<evidence type="ECO:0000259" key="6">
    <source>
        <dbReference type="PROSITE" id="PS51387"/>
    </source>
</evidence>
<dbReference type="InterPro" id="IPR016169">
    <property type="entry name" value="FAD-bd_PCMH_sub2"/>
</dbReference>
<evidence type="ECO:0000256" key="3">
    <source>
        <dbReference type="ARBA" id="ARBA00022630"/>
    </source>
</evidence>
<dbReference type="InterPro" id="IPR050416">
    <property type="entry name" value="FAD-linked_Oxidoreductase"/>
</dbReference>
<dbReference type="Pfam" id="PF01565">
    <property type="entry name" value="FAD_binding_4"/>
    <property type="match status" value="1"/>
</dbReference>
<evidence type="ECO:0000256" key="4">
    <source>
        <dbReference type="ARBA" id="ARBA00022827"/>
    </source>
</evidence>
<dbReference type="InterPro" id="IPR012951">
    <property type="entry name" value="BBE"/>
</dbReference>
<dbReference type="SUPFAM" id="SSF56176">
    <property type="entry name" value="FAD-binding/transporter-associated domain-like"/>
    <property type="match status" value="1"/>
</dbReference>
<dbReference type="AlphaFoldDB" id="A0A7X0ATY3"/>
<evidence type="ECO:0000313" key="8">
    <source>
        <dbReference type="Proteomes" id="UP000539175"/>
    </source>
</evidence>
<evidence type="ECO:0000256" key="2">
    <source>
        <dbReference type="ARBA" id="ARBA00005466"/>
    </source>
</evidence>
<keyword evidence="3" id="KW-0285">Flavoprotein</keyword>
<proteinExistence type="inferred from homology"/>
<dbReference type="EMBL" id="JACIIZ010000001">
    <property type="protein sequence ID" value="MBB6250039.1"/>
    <property type="molecule type" value="Genomic_DNA"/>
</dbReference>
<dbReference type="Gene3D" id="3.30.465.10">
    <property type="match status" value="1"/>
</dbReference>
<name>A0A7X0ATY3_9PROT</name>
<accession>A0A7X0ATY3</accession>
<dbReference type="InterPro" id="IPR006094">
    <property type="entry name" value="Oxid_FAD_bind_N"/>
</dbReference>
<dbReference type="Gene3D" id="3.40.462.20">
    <property type="match status" value="1"/>
</dbReference>
<sequence length="510" mass="55388">MGAFDTATGRRSILKGLGALAVGASLPARAQQMLANPGEELHAQPHLPGKGAWVDLARALKGALVLPDDPFFGDYSRPNNLRYATRPAAVARCSTADDVMACLSWAKKTGTRFSVRSGGHNYAGYSTTHGLLIDMSPMAGVKLVDEKRGLVRISGGTVNSLVYKALERLGRTVTHGRCDGVGAAGFLLGGGIGFNMRLLGIGSDLMRETELVLADGTLVNASADADKDLLWACQGGAGGNFGVNTSFTLETFPVTTVAVFEVHWSLKRDRLEQVLFDLLHRLQGAPDGFGSKISVTVPSRQARAAGTGITISAMGQAHAGIDVPQLFGPLWDEAVKDKYEPSAPYWQAQDILAEETFPYYYREQSTFLRTSDLTLEMVASMLAFADAMPGTCMASAFKFFQVGGAVNNLQPGDTAFVHRGYDWLFSSEVNWWTLKDPPSLVQENLAWQQRFYDDVRARAKGVGAYQNFPDASLKNWQRDYYGENYAKLRAVKTQVDPKSLFTYGQGIQPV</sequence>
<organism evidence="7 8">
    <name type="scientific">Nitrospirillum iridis</name>
    <dbReference type="NCBI Taxonomy" id="765888"/>
    <lineage>
        <taxon>Bacteria</taxon>
        <taxon>Pseudomonadati</taxon>
        <taxon>Pseudomonadota</taxon>
        <taxon>Alphaproteobacteria</taxon>
        <taxon>Rhodospirillales</taxon>
        <taxon>Azospirillaceae</taxon>
        <taxon>Nitrospirillum</taxon>
    </lineage>
</organism>